<gene>
    <name evidence="2" type="ORF">Dbus_chr2Lg2147</name>
</gene>
<accession>A0A0M4ES25</accession>
<dbReference type="Gene3D" id="3.90.215.10">
    <property type="entry name" value="Gamma Fibrinogen, chain A, domain 1"/>
    <property type="match status" value="1"/>
</dbReference>
<dbReference type="PROSITE" id="PS51406">
    <property type="entry name" value="FIBRINOGEN_C_2"/>
    <property type="match status" value="1"/>
</dbReference>
<dbReference type="GO" id="GO:0005615">
    <property type="term" value="C:extracellular space"/>
    <property type="evidence" value="ECO:0007669"/>
    <property type="project" value="TreeGrafter"/>
</dbReference>
<dbReference type="SUPFAM" id="SSF56496">
    <property type="entry name" value="Fibrinogen C-terminal domain-like"/>
    <property type="match status" value="1"/>
</dbReference>
<evidence type="ECO:0000259" key="1">
    <source>
        <dbReference type="PROSITE" id="PS51406"/>
    </source>
</evidence>
<dbReference type="SMART" id="SM00186">
    <property type="entry name" value="FBG"/>
    <property type="match status" value="1"/>
</dbReference>
<dbReference type="SMR" id="A0A0M4ES25"/>
<dbReference type="InterPro" id="IPR050373">
    <property type="entry name" value="Fibrinogen_C-term_domain"/>
</dbReference>
<dbReference type="InterPro" id="IPR036056">
    <property type="entry name" value="Fibrinogen-like_C"/>
</dbReference>
<dbReference type="InterPro" id="IPR014716">
    <property type="entry name" value="Fibrinogen_a/b/g_C_1"/>
</dbReference>
<dbReference type="AlphaFoldDB" id="A0A0M4ES25"/>
<sequence>MLTVPGIEPFFAPCESRLEGDGWTIIQRRLDGRVSFDRSWQEYRDGFGDLRGEFFLGLQKIHKMTQAQPHELYIYLQNFKYATKTAYYSNFTIGSEQQGFELSHLIYGKMYCTLDDSVMTNRCIKFTTYDRDNDNHYWGNCAKEFGGGWWHNAPFVQPFSNLNGQVNKQLDCRKSMKGIVWDNEQFKSSIMMIRPEIKNL</sequence>
<organism evidence="2 3">
    <name type="scientific">Drosophila busckii</name>
    <name type="common">Fruit fly</name>
    <dbReference type="NCBI Taxonomy" id="30019"/>
    <lineage>
        <taxon>Eukaryota</taxon>
        <taxon>Metazoa</taxon>
        <taxon>Ecdysozoa</taxon>
        <taxon>Arthropoda</taxon>
        <taxon>Hexapoda</taxon>
        <taxon>Insecta</taxon>
        <taxon>Pterygota</taxon>
        <taxon>Neoptera</taxon>
        <taxon>Endopterygota</taxon>
        <taxon>Diptera</taxon>
        <taxon>Brachycera</taxon>
        <taxon>Muscomorpha</taxon>
        <taxon>Ephydroidea</taxon>
        <taxon>Drosophilidae</taxon>
        <taxon>Drosophila</taxon>
    </lineage>
</organism>
<protein>
    <submittedName>
        <fullName evidence="2">Maker579</fullName>
    </submittedName>
</protein>
<reference evidence="2 3" key="1">
    <citation type="submission" date="2015-08" db="EMBL/GenBank/DDBJ databases">
        <title>Ancestral chromatin configuration constrains chromatin evolution on differentiating sex chromosomes in Drosophila.</title>
        <authorList>
            <person name="Zhou Q."/>
            <person name="Bachtrog D."/>
        </authorList>
    </citation>
    <scope>NUCLEOTIDE SEQUENCE [LARGE SCALE GENOMIC DNA]</scope>
    <source>
        <tissue evidence="2">Whole larvae</tissue>
    </source>
</reference>
<feature type="domain" description="Fibrinogen C-terminal" evidence="1">
    <location>
        <begin position="1"/>
        <end position="200"/>
    </location>
</feature>
<dbReference type="OrthoDB" id="6145874at2759"/>
<evidence type="ECO:0000313" key="3">
    <source>
        <dbReference type="Proteomes" id="UP000494163"/>
    </source>
</evidence>
<proteinExistence type="predicted"/>
<keyword evidence="3" id="KW-1185">Reference proteome</keyword>
<dbReference type="OMA" id="FVINSEM"/>
<evidence type="ECO:0000313" key="2">
    <source>
        <dbReference type="EMBL" id="ALC40062.1"/>
    </source>
</evidence>
<dbReference type="EMBL" id="CP012523">
    <property type="protein sequence ID" value="ALC40062.1"/>
    <property type="molecule type" value="Genomic_DNA"/>
</dbReference>
<dbReference type="Pfam" id="PF00147">
    <property type="entry name" value="Fibrinogen_C"/>
    <property type="match status" value="1"/>
</dbReference>
<name>A0A0M4ES25_DROBS</name>
<dbReference type="InterPro" id="IPR002181">
    <property type="entry name" value="Fibrinogen_a/b/g_C_dom"/>
</dbReference>
<dbReference type="PANTHER" id="PTHR19143">
    <property type="entry name" value="FIBRINOGEN/TENASCIN/ANGIOPOEITIN"/>
    <property type="match status" value="1"/>
</dbReference>
<dbReference type="Proteomes" id="UP000494163">
    <property type="component" value="Chromosome 2L"/>
</dbReference>